<dbReference type="EMBL" id="VUMG01000002">
    <property type="protein sequence ID" value="MSS45553.1"/>
    <property type="molecule type" value="Genomic_DNA"/>
</dbReference>
<comment type="caution">
    <text evidence="1">The sequence shown here is derived from an EMBL/GenBank/DDBJ whole genome shotgun (WGS) entry which is preliminary data.</text>
</comment>
<organism evidence="1 2">
    <name type="scientific">Cutibacterium porci</name>
    <dbReference type="NCBI Taxonomy" id="2605781"/>
    <lineage>
        <taxon>Bacteria</taxon>
        <taxon>Bacillati</taxon>
        <taxon>Actinomycetota</taxon>
        <taxon>Actinomycetes</taxon>
        <taxon>Propionibacteriales</taxon>
        <taxon>Propionibacteriaceae</taxon>
        <taxon>Cutibacterium</taxon>
    </lineage>
</organism>
<evidence type="ECO:0008006" key="3">
    <source>
        <dbReference type="Google" id="ProtNLM"/>
    </source>
</evidence>
<name>A0A7K0J6U6_9ACTN</name>
<accession>A0A7K0J6U6</accession>
<gene>
    <name evidence="1" type="ORF">FYJ43_05745</name>
</gene>
<dbReference type="Proteomes" id="UP000466104">
    <property type="component" value="Unassembled WGS sequence"/>
</dbReference>
<evidence type="ECO:0000313" key="2">
    <source>
        <dbReference type="Proteomes" id="UP000466104"/>
    </source>
</evidence>
<sequence length="59" mass="6773">MRAVPASRALKVYTCPGCLHPVQPGTPHIVAWPHEPSMFSQSPVEERRHWHTGCWRSRL</sequence>
<evidence type="ECO:0000313" key="1">
    <source>
        <dbReference type="EMBL" id="MSS45553.1"/>
    </source>
</evidence>
<proteinExistence type="predicted"/>
<reference evidence="1 2" key="1">
    <citation type="submission" date="2019-08" db="EMBL/GenBank/DDBJ databases">
        <title>In-depth cultivation of the pig gut microbiome towards novel bacterial diversity and tailored functional studies.</title>
        <authorList>
            <person name="Wylensek D."/>
            <person name="Hitch T.C.A."/>
            <person name="Clavel T."/>
        </authorList>
    </citation>
    <scope>NUCLEOTIDE SEQUENCE [LARGE SCALE GENOMIC DNA]</scope>
    <source>
        <strain evidence="1 2">WCA-380-WT-3A</strain>
    </source>
</reference>
<keyword evidence="2" id="KW-1185">Reference proteome</keyword>
<protein>
    <recommendedName>
        <fullName evidence="3">ATP/GTP-binding protein</fullName>
    </recommendedName>
</protein>
<dbReference type="AlphaFoldDB" id="A0A7K0J6U6"/>